<dbReference type="GO" id="GO:0008157">
    <property type="term" value="F:protein phosphatase 1 binding"/>
    <property type="evidence" value="ECO:0007669"/>
    <property type="project" value="TreeGrafter"/>
</dbReference>
<dbReference type="AlphaFoldDB" id="A0A2B7XYE5"/>
<protein>
    <recommendedName>
        <fullName evidence="3">Type 1 phosphatases regulator</fullName>
    </recommendedName>
</protein>
<comment type="function">
    <text evidence="1 3">Regulator of type 1 phosphatases which maintains protein phosphatase activity under strict control.</text>
</comment>
<gene>
    <name evidence="5" type="ORF">AJ80_06191</name>
</gene>
<evidence type="ECO:0000313" key="5">
    <source>
        <dbReference type="EMBL" id="PGH13803.1"/>
    </source>
</evidence>
<feature type="compositionally biased region" description="Polar residues" evidence="4">
    <location>
        <begin position="15"/>
        <end position="30"/>
    </location>
</feature>
<dbReference type="EMBL" id="PDNA01000100">
    <property type="protein sequence ID" value="PGH13803.1"/>
    <property type="molecule type" value="Genomic_DNA"/>
</dbReference>
<dbReference type="Pfam" id="PF07491">
    <property type="entry name" value="PPI_Ypi1"/>
    <property type="match status" value="1"/>
</dbReference>
<feature type="compositionally biased region" description="Basic and acidic residues" evidence="4">
    <location>
        <begin position="137"/>
        <end position="154"/>
    </location>
</feature>
<sequence length="183" mass="20215">MSRTRDPRTRGVATTAMQLDPSNTTRSTNDGAEEAGVIVTLRLRGEDDAGLNTAEASNRRIRWAEDVVDNEGLGRKKSKVCCIFHKARPVGESSSESDSSDSSSDDDDNSDSDVGNGEARMANGGRSSSSSSRPHAHSHDNDCGHHHEDGDGRQPHTRRKPARRRPNAYERMPRYKKKEEKKE</sequence>
<evidence type="ECO:0000256" key="2">
    <source>
        <dbReference type="ARBA" id="ARBA00005605"/>
    </source>
</evidence>
<evidence type="ECO:0000256" key="3">
    <source>
        <dbReference type="RuleBase" id="RU367162"/>
    </source>
</evidence>
<dbReference type="STRING" id="1447883.A0A2B7XYE5"/>
<comment type="caution">
    <text evidence="5">The sequence shown here is derived from an EMBL/GenBank/DDBJ whole genome shotgun (WGS) entry which is preliminary data.</text>
</comment>
<comment type="subcellular location">
    <subcellularLocation>
        <location evidence="3">Nucleus</location>
    </subcellularLocation>
</comment>
<dbReference type="Proteomes" id="UP000224634">
    <property type="component" value="Unassembled WGS sequence"/>
</dbReference>
<dbReference type="PANTHER" id="PTHR20835:SF0">
    <property type="entry name" value="E3 UBIQUITIN-PROTEIN LIGASE PPP1R11"/>
    <property type="match status" value="1"/>
</dbReference>
<evidence type="ECO:0000313" key="6">
    <source>
        <dbReference type="Proteomes" id="UP000224634"/>
    </source>
</evidence>
<proteinExistence type="inferred from homology"/>
<evidence type="ECO:0000256" key="4">
    <source>
        <dbReference type="SAM" id="MobiDB-lite"/>
    </source>
</evidence>
<keyword evidence="3" id="KW-0539">Nucleus</keyword>
<dbReference type="InterPro" id="IPR011107">
    <property type="entry name" value="PPI_Ypi1"/>
</dbReference>
<keyword evidence="6" id="KW-1185">Reference proteome</keyword>
<dbReference type="GO" id="GO:0004865">
    <property type="term" value="F:protein serine/threonine phosphatase inhibitor activity"/>
    <property type="evidence" value="ECO:0007669"/>
    <property type="project" value="UniProtKB-UniRule"/>
</dbReference>
<reference evidence="5 6" key="1">
    <citation type="submission" date="2017-10" db="EMBL/GenBank/DDBJ databases">
        <title>Comparative genomics in systemic dimorphic fungi from Ajellomycetaceae.</title>
        <authorList>
            <person name="Munoz J.F."/>
            <person name="Mcewen J.G."/>
            <person name="Clay O.K."/>
            <person name="Cuomo C.A."/>
        </authorList>
    </citation>
    <scope>NUCLEOTIDE SEQUENCE [LARGE SCALE GENOMIC DNA]</scope>
    <source>
        <strain evidence="5 6">UAMH7299</strain>
    </source>
</reference>
<feature type="compositionally biased region" description="Basic and acidic residues" evidence="4">
    <location>
        <begin position="167"/>
        <end position="183"/>
    </location>
</feature>
<name>A0A2B7XYE5_POLH7</name>
<feature type="compositionally biased region" description="Basic residues" evidence="4">
    <location>
        <begin position="155"/>
        <end position="166"/>
    </location>
</feature>
<comment type="similarity">
    <text evidence="2 3">Belongs to the YPI1 family.</text>
</comment>
<dbReference type="GO" id="GO:0005634">
    <property type="term" value="C:nucleus"/>
    <property type="evidence" value="ECO:0007669"/>
    <property type="project" value="UniProtKB-SubCell"/>
</dbReference>
<dbReference type="PANTHER" id="PTHR20835">
    <property type="entry name" value="E3 UBIQUITIN-PROTEIN LIGASE PPP1R11-RELATED"/>
    <property type="match status" value="1"/>
</dbReference>
<feature type="region of interest" description="Disordered" evidence="4">
    <location>
        <begin position="45"/>
        <end position="183"/>
    </location>
</feature>
<evidence type="ECO:0000256" key="1">
    <source>
        <dbReference type="ARBA" id="ARBA00003401"/>
    </source>
</evidence>
<feature type="region of interest" description="Disordered" evidence="4">
    <location>
        <begin position="1"/>
        <end position="33"/>
    </location>
</feature>
<dbReference type="OrthoDB" id="307488at2759"/>
<feature type="compositionally biased region" description="Low complexity" evidence="4">
    <location>
        <begin position="93"/>
        <end position="102"/>
    </location>
</feature>
<organism evidence="5 6">
    <name type="scientific">Polytolypa hystricis (strain UAMH7299)</name>
    <dbReference type="NCBI Taxonomy" id="1447883"/>
    <lineage>
        <taxon>Eukaryota</taxon>
        <taxon>Fungi</taxon>
        <taxon>Dikarya</taxon>
        <taxon>Ascomycota</taxon>
        <taxon>Pezizomycotina</taxon>
        <taxon>Eurotiomycetes</taxon>
        <taxon>Eurotiomycetidae</taxon>
        <taxon>Onygenales</taxon>
        <taxon>Onygenales incertae sedis</taxon>
        <taxon>Polytolypa</taxon>
    </lineage>
</organism>
<accession>A0A2B7XYE5</accession>